<feature type="domain" description="Histidine kinase" evidence="12">
    <location>
        <begin position="242"/>
        <end position="455"/>
    </location>
</feature>
<dbReference type="AlphaFoldDB" id="A0A0N1N2U5"/>
<dbReference type="SMART" id="SM00304">
    <property type="entry name" value="HAMP"/>
    <property type="match status" value="1"/>
</dbReference>
<keyword evidence="6 11" id="KW-0812">Transmembrane</keyword>
<evidence type="ECO:0000313" key="14">
    <source>
        <dbReference type="EMBL" id="KPH78334.1"/>
    </source>
</evidence>
<feature type="transmembrane region" description="Helical" evidence="11">
    <location>
        <begin position="12"/>
        <end position="37"/>
    </location>
</feature>
<keyword evidence="7" id="KW-0418">Kinase</keyword>
<keyword evidence="9" id="KW-0902">Two-component regulatory system</keyword>
<comment type="subcellular location">
    <subcellularLocation>
        <location evidence="2">Membrane</location>
    </subcellularLocation>
</comment>
<dbReference type="PANTHER" id="PTHR45436">
    <property type="entry name" value="SENSOR HISTIDINE KINASE YKOH"/>
    <property type="match status" value="1"/>
</dbReference>
<evidence type="ECO:0000256" key="7">
    <source>
        <dbReference type="ARBA" id="ARBA00022777"/>
    </source>
</evidence>
<dbReference type="InterPro" id="IPR050428">
    <property type="entry name" value="TCS_sensor_his_kinase"/>
</dbReference>
<evidence type="ECO:0000256" key="4">
    <source>
        <dbReference type="ARBA" id="ARBA00022553"/>
    </source>
</evidence>
<dbReference type="EMBL" id="LGSZ01000054">
    <property type="protein sequence ID" value="KPH78334.1"/>
    <property type="molecule type" value="Genomic_DNA"/>
</dbReference>
<dbReference type="OrthoDB" id="9815202at2"/>
<keyword evidence="4" id="KW-0597">Phosphoprotein</keyword>
<accession>A0A0N1N2U5</accession>
<dbReference type="Gene3D" id="6.10.340.10">
    <property type="match status" value="1"/>
</dbReference>
<evidence type="ECO:0000256" key="3">
    <source>
        <dbReference type="ARBA" id="ARBA00012438"/>
    </source>
</evidence>
<organism evidence="14 15">
    <name type="scientific">Bosea vaviloviae</name>
    <dbReference type="NCBI Taxonomy" id="1526658"/>
    <lineage>
        <taxon>Bacteria</taxon>
        <taxon>Pseudomonadati</taxon>
        <taxon>Pseudomonadota</taxon>
        <taxon>Alphaproteobacteria</taxon>
        <taxon>Hyphomicrobiales</taxon>
        <taxon>Boseaceae</taxon>
        <taxon>Bosea</taxon>
    </lineage>
</organism>
<keyword evidence="15" id="KW-1185">Reference proteome</keyword>
<reference evidence="14 15" key="1">
    <citation type="submission" date="2015-07" db="EMBL/GenBank/DDBJ databases">
        <title>Whole genome sequencing of Bosea vaviloviae isolated from cave pool.</title>
        <authorList>
            <person name="Tan N.E.H."/>
            <person name="Lee Y.P."/>
            <person name="Gan H.M."/>
            <person name="Barton H."/>
            <person name="Savka M.A."/>
        </authorList>
    </citation>
    <scope>NUCLEOTIDE SEQUENCE [LARGE SCALE GENOMIC DNA]</scope>
    <source>
        <strain evidence="14 15">SD260</strain>
    </source>
</reference>
<gene>
    <name evidence="14" type="ORF">AE618_21255</name>
</gene>
<feature type="domain" description="HAMP" evidence="13">
    <location>
        <begin position="181"/>
        <end position="234"/>
    </location>
</feature>
<dbReference type="InterPro" id="IPR005467">
    <property type="entry name" value="His_kinase_dom"/>
</dbReference>
<evidence type="ECO:0000256" key="10">
    <source>
        <dbReference type="ARBA" id="ARBA00023136"/>
    </source>
</evidence>
<dbReference type="PRINTS" id="PR00344">
    <property type="entry name" value="BCTRLSENSOR"/>
</dbReference>
<dbReference type="Gene3D" id="3.30.565.10">
    <property type="entry name" value="Histidine kinase-like ATPase, C-terminal domain"/>
    <property type="match status" value="1"/>
</dbReference>
<feature type="transmembrane region" description="Helical" evidence="11">
    <location>
        <begin position="161"/>
        <end position="181"/>
    </location>
</feature>
<dbReference type="SUPFAM" id="SSF158472">
    <property type="entry name" value="HAMP domain-like"/>
    <property type="match status" value="1"/>
</dbReference>
<evidence type="ECO:0000256" key="8">
    <source>
        <dbReference type="ARBA" id="ARBA00022989"/>
    </source>
</evidence>
<dbReference type="SMART" id="SM00387">
    <property type="entry name" value="HATPase_c"/>
    <property type="match status" value="1"/>
</dbReference>
<keyword evidence="5" id="KW-0808">Transferase</keyword>
<dbReference type="InterPro" id="IPR003594">
    <property type="entry name" value="HATPase_dom"/>
</dbReference>
<dbReference type="EC" id="2.7.13.3" evidence="3"/>
<dbReference type="FunFam" id="3.30.565.10:FF:000006">
    <property type="entry name" value="Sensor histidine kinase WalK"/>
    <property type="match status" value="1"/>
</dbReference>
<comment type="catalytic activity">
    <reaction evidence="1">
        <text>ATP + protein L-histidine = ADP + protein N-phospho-L-histidine.</text>
        <dbReference type="EC" id="2.7.13.3"/>
    </reaction>
</comment>
<keyword evidence="10 11" id="KW-0472">Membrane</keyword>
<dbReference type="SMART" id="SM00388">
    <property type="entry name" value="HisKA"/>
    <property type="match status" value="1"/>
</dbReference>
<evidence type="ECO:0000256" key="1">
    <source>
        <dbReference type="ARBA" id="ARBA00000085"/>
    </source>
</evidence>
<dbReference type="CDD" id="cd06225">
    <property type="entry name" value="HAMP"/>
    <property type="match status" value="1"/>
</dbReference>
<dbReference type="PATRIC" id="fig|1526658.3.peg.1934"/>
<evidence type="ECO:0000256" key="6">
    <source>
        <dbReference type="ARBA" id="ARBA00022692"/>
    </source>
</evidence>
<sequence>MTLPRLLRTTSFRFAVLYALVFTISVAALGAIVYVTVRTALEEQMALRIEGEIETLAQEYRTQGLEHLVAAVSARLGARERDALEYMLVLQDRTLVTRRKLPLPTTDGWSIVTPATEGRTSDEEASPLYLRTVTLEGGVRLAVANDLDWIDDVQEAILSTFAWALGATLVLALASGIWLSARFLRGLDGMTRTAAAIVAGDLQSRVLISSRNDDFDQLGRAFNSMLDRLAVLMDSLKQVSNDIAHDLRTPMSRLKQNLDETARGAATIDDMRSGILNATLQVDEILSTFSALLRIAQIEAGTRRAAFSPVDLSELTTLLAGDYGAVADDRSQTIATEIEPLVWVEGDRDLLTQLIVNLVENAIRHTPDGSRIVVGLAKRQDDVTLTVADNGPGVPDAERERIFRRFYRLEQSRTTTGSGLGLSLVAAIAELHGASVTAHDNGPGLRIEIAFPLKAEA</sequence>
<evidence type="ECO:0000256" key="2">
    <source>
        <dbReference type="ARBA" id="ARBA00004370"/>
    </source>
</evidence>
<dbReference type="InterPro" id="IPR036890">
    <property type="entry name" value="HATPase_C_sf"/>
</dbReference>
<dbReference type="InterPro" id="IPR036097">
    <property type="entry name" value="HisK_dim/P_sf"/>
</dbReference>
<dbReference type="Pfam" id="PF02518">
    <property type="entry name" value="HATPase_c"/>
    <property type="match status" value="1"/>
</dbReference>
<name>A0A0N1N2U5_9HYPH</name>
<evidence type="ECO:0000256" key="9">
    <source>
        <dbReference type="ARBA" id="ARBA00023012"/>
    </source>
</evidence>
<comment type="caution">
    <text evidence="14">The sequence shown here is derived from an EMBL/GenBank/DDBJ whole genome shotgun (WGS) entry which is preliminary data.</text>
</comment>
<dbReference type="Proteomes" id="UP000037822">
    <property type="component" value="Unassembled WGS sequence"/>
</dbReference>
<evidence type="ECO:0000313" key="15">
    <source>
        <dbReference type="Proteomes" id="UP000037822"/>
    </source>
</evidence>
<keyword evidence="8 11" id="KW-1133">Transmembrane helix</keyword>
<dbReference type="PROSITE" id="PS50109">
    <property type="entry name" value="HIS_KIN"/>
    <property type="match status" value="1"/>
</dbReference>
<dbReference type="PANTHER" id="PTHR45436:SF8">
    <property type="entry name" value="HISTIDINE KINASE"/>
    <property type="match status" value="1"/>
</dbReference>
<dbReference type="RefSeq" id="WP_156330399.1">
    <property type="nucleotide sequence ID" value="NZ_LGSZ01000054.1"/>
</dbReference>
<evidence type="ECO:0000259" key="13">
    <source>
        <dbReference type="PROSITE" id="PS50885"/>
    </source>
</evidence>
<evidence type="ECO:0000256" key="11">
    <source>
        <dbReference type="SAM" id="Phobius"/>
    </source>
</evidence>
<dbReference type="GO" id="GO:0000155">
    <property type="term" value="F:phosphorelay sensor kinase activity"/>
    <property type="evidence" value="ECO:0007669"/>
    <property type="project" value="InterPro"/>
</dbReference>
<dbReference type="PROSITE" id="PS50885">
    <property type="entry name" value="HAMP"/>
    <property type="match status" value="1"/>
</dbReference>
<proteinExistence type="predicted"/>
<evidence type="ECO:0000256" key="5">
    <source>
        <dbReference type="ARBA" id="ARBA00022679"/>
    </source>
</evidence>
<dbReference type="InterPro" id="IPR003660">
    <property type="entry name" value="HAMP_dom"/>
</dbReference>
<dbReference type="SUPFAM" id="SSF47384">
    <property type="entry name" value="Homodimeric domain of signal transducing histidine kinase"/>
    <property type="match status" value="1"/>
</dbReference>
<evidence type="ECO:0000259" key="12">
    <source>
        <dbReference type="PROSITE" id="PS50109"/>
    </source>
</evidence>
<dbReference type="InterPro" id="IPR003661">
    <property type="entry name" value="HisK_dim/P_dom"/>
</dbReference>
<dbReference type="GO" id="GO:0005886">
    <property type="term" value="C:plasma membrane"/>
    <property type="evidence" value="ECO:0007669"/>
    <property type="project" value="TreeGrafter"/>
</dbReference>
<dbReference type="InterPro" id="IPR004358">
    <property type="entry name" value="Sig_transdc_His_kin-like_C"/>
</dbReference>
<dbReference type="Pfam" id="PF00672">
    <property type="entry name" value="HAMP"/>
    <property type="match status" value="1"/>
</dbReference>
<dbReference type="SUPFAM" id="SSF55874">
    <property type="entry name" value="ATPase domain of HSP90 chaperone/DNA topoisomerase II/histidine kinase"/>
    <property type="match status" value="1"/>
</dbReference>
<protein>
    <recommendedName>
        <fullName evidence="3">histidine kinase</fullName>
        <ecNumber evidence="3">2.7.13.3</ecNumber>
    </recommendedName>
</protein>